<keyword evidence="4" id="KW-1185">Reference proteome</keyword>
<dbReference type="GO" id="GO:0050126">
    <property type="term" value="F:N-carbamoylputrescine amidase activity"/>
    <property type="evidence" value="ECO:0007669"/>
    <property type="project" value="TreeGrafter"/>
</dbReference>
<dbReference type="GO" id="GO:0033388">
    <property type="term" value="P:putrescine biosynthetic process from arginine"/>
    <property type="evidence" value="ECO:0007669"/>
    <property type="project" value="TreeGrafter"/>
</dbReference>
<evidence type="ECO:0000256" key="1">
    <source>
        <dbReference type="ARBA" id="ARBA00022801"/>
    </source>
</evidence>
<organism evidence="3 4">
    <name type="scientific">Deferribacter autotrophicus</name>
    <dbReference type="NCBI Taxonomy" id="500465"/>
    <lineage>
        <taxon>Bacteria</taxon>
        <taxon>Pseudomonadati</taxon>
        <taxon>Deferribacterota</taxon>
        <taxon>Deferribacteres</taxon>
        <taxon>Deferribacterales</taxon>
        <taxon>Deferribacteraceae</taxon>
        <taxon>Deferribacter</taxon>
    </lineage>
</organism>
<dbReference type="InterPro" id="IPR003010">
    <property type="entry name" value="C-N_Hydrolase"/>
</dbReference>
<dbReference type="PANTHER" id="PTHR43674">
    <property type="entry name" value="NITRILASE C965.09-RELATED"/>
    <property type="match status" value="1"/>
</dbReference>
<name>A0A5A8F6E6_9BACT</name>
<proteinExistence type="predicted"/>
<evidence type="ECO:0000313" key="3">
    <source>
        <dbReference type="EMBL" id="KAA0258379.1"/>
    </source>
</evidence>
<dbReference type="EMBL" id="VFJB01000004">
    <property type="protein sequence ID" value="KAA0258379.1"/>
    <property type="molecule type" value="Genomic_DNA"/>
</dbReference>
<dbReference type="Pfam" id="PF00795">
    <property type="entry name" value="CN_hydrolase"/>
    <property type="match status" value="1"/>
</dbReference>
<accession>A0A5A8F6E6</accession>
<dbReference type="RefSeq" id="WP_149265936.1">
    <property type="nucleotide sequence ID" value="NZ_VFJB01000004.1"/>
</dbReference>
<dbReference type="OrthoDB" id="9760188at2"/>
<evidence type="ECO:0000313" key="4">
    <source>
        <dbReference type="Proteomes" id="UP000322876"/>
    </source>
</evidence>
<dbReference type="PANTHER" id="PTHR43674:SF2">
    <property type="entry name" value="BETA-UREIDOPROPIONASE"/>
    <property type="match status" value="1"/>
</dbReference>
<dbReference type="SUPFAM" id="SSF56317">
    <property type="entry name" value="Carbon-nitrogen hydrolase"/>
    <property type="match status" value="1"/>
</dbReference>
<dbReference type="PROSITE" id="PS50263">
    <property type="entry name" value="CN_HYDROLASE"/>
    <property type="match status" value="1"/>
</dbReference>
<dbReference type="InterPro" id="IPR050345">
    <property type="entry name" value="Aliph_Amidase/BUP"/>
</dbReference>
<dbReference type="AlphaFoldDB" id="A0A5A8F6E6"/>
<gene>
    <name evidence="3" type="ORF">FHQ18_04255</name>
</gene>
<keyword evidence="1 3" id="KW-0378">Hydrolase</keyword>
<feature type="domain" description="CN hydrolase" evidence="2">
    <location>
        <begin position="2"/>
        <end position="247"/>
    </location>
</feature>
<dbReference type="Gene3D" id="3.60.110.10">
    <property type="entry name" value="Carbon-nitrogen hydrolase"/>
    <property type="match status" value="1"/>
</dbReference>
<comment type="caution">
    <text evidence="3">The sequence shown here is derived from an EMBL/GenBank/DDBJ whole genome shotgun (WGS) entry which is preliminary data.</text>
</comment>
<sequence>MVKVTLAQMSPVLGDLNKNAEKHFELIEKAIESKSDVIVFPELSLTGYFLRDLVEETSLNIHSHIIKELKEFSKYISIVVGGVYEDEDYLLYNAAFYFEDRELKYIHRKVYLPDYTMFEEGRYFTAGNSFCVFSTRYLKAGILICEDALQVSSIYAMKLQKAEVIFVISNSPTRGLEENKFYSKDFWYTALKYMSLSCNAYTVFVNRVGVEEGVTFWGGSVIFSPMGEIIKECCLFDKEIATTRLDKDEVRRARIVSPFLKDDKASIIAKLIR</sequence>
<evidence type="ECO:0000259" key="2">
    <source>
        <dbReference type="PROSITE" id="PS50263"/>
    </source>
</evidence>
<dbReference type="Proteomes" id="UP000322876">
    <property type="component" value="Unassembled WGS sequence"/>
</dbReference>
<reference evidence="3 4" key="1">
    <citation type="submission" date="2019-06" db="EMBL/GenBank/DDBJ databases">
        <title>Genomic insights into carbon and energy metabolism of Deferribacter autotrophicus revealed new metabolic traits in the phylum Deferribacteres.</title>
        <authorList>
            <person name="Slobodkin A.I."/>
            <person name="Slobodkina G.B."/>
            <person name="Allioux M."/>
            <person name="Alain K."/>
            <person name="Jebbar M."/>
            <person name="Shadrin V."/>
            <person name="Kublanov I.V."/>
            <person name="Toshchakov S.V."/>
            <person name="Bonch-Osmolovskaya E.A."/>
        </authorList>
    </citation>
    <scope>NUCLEOTIDE SEQUENCE [LARGE SCALE GENOMIC DNA]</scope>
    <source>
        <strain evidence="3 4">SL50</strain>
    </source>
</reference>
<dbReference type="InterPro" id="IPR036526">
    <property type="entry name" value="C-N_Hydrolase_sf"/>
</dbReference>
<protein>
    <submittedName>
        <fullName evidence="3">Hydrolase</fullName>
    </submittedName>
</protein>